<gene>
    <name evidence="8" type="primary">LOC108569252</name>
</gene>
<keyword evidence="5" id="KW-0539">Nucleus</keyword>
<dbReference type="Pfam" id="PF10228">
    <property type="entry name" value="HPF1"/>
    <property type="match status" value="1"/>
</dbReference>
<dbReference type="InterPro" id="IPR019406">
    <property type="entry name" value="APLF_PBZ"/>
</dbReference>
<evidence type="ECO:0000256" key="3">
    <source>
        <dbReference type="ARBA" id="ARBA00010803"/>
    </source>
</evidence>
<dbReference type="RefSeq" id="XP_017786223.1">
    <property type="nucleotide sequence ID" value="XM_017930734.1"/>
</dbReference>
<evidence type="ECO:0000256" key="2">
    <source>
        <dbReference type="ARBA" id="ARBA00004286"/>
    </source>
</evidence>
<evidence type="ECO:0000313" key="8">
    <source>
        <dbReference type="RefSeq" id="XP_017786223.1"/>
    </source>
</evidence>
<sequence length="419" mass="48110">MDKIEERDTRMVCKYGSKCYQKNPAHFEKYKHPKRKLDQGKAPMAKRKKIEIAKETISDSENDSNSETIIKKPIKAKVEAKHPISTEDTADKESYIFKARDSTKTVPNSIDEKLFIKEKFLVEMPDDFYKFWDFCKEINVLHPENALEEIDLQLVGPFDVLAQKFCNKPEPSPEEYLFHWRYYYDPPEFQTVLKGDNSKGFHIGYFRDDPKELPIFLASNCAKIDGVLKQCGCNIFAAVSLYLEDFVKSADVFKKMAVSKLHGLLRKFAQKENIALTLKNDAINKRDRKVVTKTFNRIGLVVPYDKKTQLGYRELAMDNKGLKTLFGKLKDASEQHILNYLSDLQPVITYASIAADECDFGTGLELGLNIMAFGLKCLDKTAITFLTNSYTLLKRDEFAKIAKAHMENRRKGSELSIII</sequence>
<proteinExistence type="inferred from homology"/>
<organism evidence="7 8">
    <name type="scientific">Nicrophorus vespilloides</name>
    <name type="common">Boreal carrion beetle</name>
    <dbReference type="NCBI Taxonomy" id="110193"/>
    <lineage>
        <taxon>Eukaryota</taxon>
        <taxon>Metazoa</taxon>
        <taxon>Ecdysozoa</taxon>
        <taxon>Arthropoda</taxon>
        <taxon>Hexapoda</taxon>
        <taxon>Insecta</taxon>
        <taxon>Pterygota</taxon>
        <taxon>Neoptera</taxon>
        <taxon>Endopterygota</taxon>
        <taxon>Coleoptera</taxon>
        <taxon>Polyphaga</taxon>
        <taxon>Staphyliniformia</taxon>
        <taxon>Silphidae</taxon>
        <taxon>Nicrophorinae</taxon>
        <taxon>Nicrophorus</taxon>
    </lineage>
</organism>
<evidence type="ECO:0000259" key="6">
    <source>
        <dbReference type="Pfam" id="PF10283"/>
    </source>
</evidence>
<evidence type="ECO:0000256" key="1">
    <source>
        <dbReference type="ARBA" id="ARBA00004123"/>
    </source>
</evidence>
<dbReference type="PANTHER" id="PTHR13386">
    <property type="entry name" value="HISTONE PARYLATION FACTOR 1"/>
    <property type="match status" value="1"/>
</dbReference>
<keyword evidence="4" id="KW-0158">Chromosome</keyword>
<dbReference type="InterPro" id="IPR019361">
    <property type="entry name" value="HPF1"/>
</dbReference>
<comment type="subcellular location">
    <subcellularLocation>
        <location evidence="2">Chromosome</location>
    </subcellularLocation>
    <subcellularLocation>
        <location evidence="1">Nucleus</location>
    </subcellularLocation>
</comment>
<keyword evidence="7" id="KW-1185">Reference proteome</keyword>
<reference evidence="8" key="1">
    <citation type="submission" date="2025-08" db="UniProtKB">
        <authorList>
            <consortium name="RefSeq"/>
        </authorList>
    </citation>
    <scope>IDENTIFICATION</scope>
    <source>
        <tissue evidence="8">Whole Larva</tissue>
    </source>
</reference>
<dbReference type="Pfam" id="PF10283">
    <property type="entry name" value="zf-CCHH"/>
    <property type="match status" value="1"/>
</dbReference>
<name>A0ABM1NHC3_NICVS</name>
<feature type="domain" description="PBZ-type" evidence="6">
    <location>
        <begin position="10"/>
        <end position="34"/>
    </location>
</feature>
<evidence type="ECO:0000256" key="4">
    <source>
        <dbReference type="ARBA" id="ARBA00022454"/>
    </source>
</evidence>
<comment type="similarity">
    <text evidence="3">Belongs to the HPF1 family.</text>
</comment>
<accession>A0ABM1NHC3</accession>
<evidence type="ECO:0000256" key="5">
    <source>
        <dbReference type="ARBA" id="ARBA00023242"/>
    </source>
</evidence>
<evidence type="ECO:0000313" key="7">
    <source>
        <dbReference type="Proteomes" id="UP000695000"/>
    </source>
</evidence>
<protein>
    <submittedName>
        <fullName evidence="8">UPF0609 protein C4orf27 homolog</fullName>
    </submittedName>
</protein>
<dbReference type="GeneID" id="108569252"/>
<dbReference type="PANTHER" id="PTHR13386:SF1">
    <property type="entry name" value="HISTONE PARYLATION FACTOR 1"/>
    <property type="match status" value="1"/>
</dbReference>
<dbReference type="Proteomes" id="UP000695000">
    <property type="component" value="Unplaced"/>
</dbReference>